<dbReference type="InterPro" id="IPR036291">
    <property type="entry name" value="NAD(P)-bd_dom_sf"/>
</dbReference>
<dbReference type="GO" id="GO:0004074">
    <property type="term" value="F:biliverdin reductase [NAD(P)H] activity"/>
    <property type="evidence" value="ECO:0007669"/>
    <property type="project" value="TreeGrafter"/>
</dbReference>
<organism evidence="3 4">
    <name type="scientific">Lophiotrema nucula</name>
    <dbReference type="NCBI Taxonomy" id="690887"/>
    <lineage>
        <taxon>Eukaryota</taxon>
        <taxon>Fungi</taxon>
        <taxon>Dikarya</taxon>
        <taxon>Ascomycota</taxon>
        <taxon>Pezizomycotina</taxon>
        <taxon>Dothideomycetes</taxon>
        <taxon>Pleosporomycetidae</taxon>
        <taxon>Pleosporales</taxon>
        <taxon>Lophiotremataceae</taxon>
        <taxon>Lophiotrema</taxon>
    </lineage>
</organism>
<evidence type="ECO:0000313" key="3">
    <source>
        <dbReference type="EMBL" id="KAF2122420.1"/>
    </source>
</evidence>
<dbReference type="EMBL" id="ML977311">
    <property type="protein sequence ID" value="KAF2122420.1"/>
    <property type="molecule type" value="Genomic_DNA"/>
</dbReference>
<dbReference type="Gene3D" id="3.40.50.720">
    <property type="entry name" value="NAD(P)-binding Rossmann-like Domain"/>
    <property type="match status" value="1"/>
</dbReference>
<accession>A0A6A5ZRW9</accession>
<dbReference type="Pfam" id="PF13460">
    <property type="entry name" value="NAD_binding_10"/>
    <property type="match status" value="1"/>
</dbReference>
<dbReference type="InterPro" id="IPR016040">
    <property type="entry name" value="NAD(P)-bd_dom"/>
</dbReference>
<evidence type="ECO:0000259" key="2">
    <source>
        <dbReference type="Pfam" id="PF13460"/>
    </source>
</evidence>
<dbReference type="PANTHER" id="PTHR43355:SF2">
    <property type="entry name" value="FLAVIN REDUCTASE (NADPH)"/>
    <property type="match status" value="1"/>
</dbReference>
<dbReference type="Proteomes" id="UP000799770">
    <property type="component" value="Unassembled WGS sequence"/>
</dbReference>
<gene>
    <name evidence="3" type="ORF">BDV96DRAFT_640460</name>
</gene>
<protein>
    <recommendedName>
        <fullName evidence="2">NAD(P)-binding domain-containing protein</fullName>
    </recommendedName>
</protein>
<feature type="domain" description="NAD(P)-binding" evidence="2">
    <location>
        <begin position="7"/>
        <end position="215"/>
    </location>
</feature>
<keyword evidence="4" id="KW-1185">Reference proteome</keyword>
<name>A0A6A5ZRW9_9PLEO</name>
<dbReference type="OrthoDB" id="419598at2759"/>
<sequence>MHLVILGATGRSGVHAYQYALAQGHHVTVLVRKASGIEPHENLTVVEGTVQSASDMDRAFAASGIAVDAALIYLNAPRKSENPWAKFLGPPRLIADATANAARALRQQKRSSDTYKPRLVVMSAIGVGESRAVAPFITRFIIDYSNVGKTYEDHAAVDAEIDGNCGTAIDWTVVMPVALIGAGNKPVKTFTPTETGASFSISRESCAKWMVEVATREHGTEFNNRRVIISN</sequence>
<evidence type="ECO:0000256" key="1">
    <source>
        <dbReference type="ARBA" id="ARBA00038376"/>
    </source>
</evidence>
<dbReference type="AlphaFoldDB" id="A0A6A5ZRW9"/>
<comment type="similarity">
    <text evidence="1">Belongs to the avfA family.</text>
</comment>
<reference evidence="3" key="1">
    <citation type="journal article" date="2020" name="Stud. Mycol.">
        <title>101 Dothideomycetes genomes: a test case for predicting lifestyles and emergence of pathogens.</title>
        <authorList>
            <person name="Haridas S."/>
            <person name="Albert R."/>
            <person name="Binder M."/>
            <person name="Bloem J."/>
            <person name="Labutti K."/>
            <person name="Salamov A."/>
            <person name="Andreopoulos B."/>
            <person name="Baker S."/>
            <person name="Barry K."/>
            <person name="Bills G."/>
            <person name="Bluhm B."/>
            <person name="Cannon C."/>
            <person name="Castanera R."/>
            <person name="Culley D."/>
            <person name="Daum C."/>
            <person name="Ezra D."/>
            <person name="Gonzalez J."/>
            <person name="Henrissat B."/>
            <person name="Kuo A."/>
            <person name="Liang C."/>
            <person name="Lipzen A."/>
            <person name="Lutzoni F."/>
            <person name="Magnuson J."/>
            <person name="Mondo S."/>
            <person name="Nolan M."/>
            <person name="Ohm R."/>
            <person name="Pangilinan J."/>
            <person name="Park H.-J."/>
            <person name="Ramirez L."/>
            <person name="Alfaro M."/>
            <person name="Sun H."/>
            <person name="Tritt A."/>
            <person name="Yoshinaga Y."/>
            <person name="Zwiers L.-H."/>
            <person name="Turgeon B."/>
            <person name="Goodwin S."/>
            <person name="Spatafora J."/>
            <person name="Crous P."/>
            <person name="Grigoriev I."/>
        </authorList>
    </citation>
    <scope>NUCLEOTIDE SEQUENCE</scope>
    <source>
        <strain evidence="3">CBS 627.86</strain>
    </source>
</reference>
<proteinExistence type="inferred from homology"/>
<dbReference type="GO" id="GO:0042602">
    <property type="term" value="F:riboflavin reductase (NADPH) activity"/>
    <property type="evidence" value="ECO:0007669"/>
    <property type="project" value="TreeGrafter"/>
</dbReference>
<dbReference type="SUPFAM" id="SSF51735">
    <property type="entry name" value="NAD(P)-binding Rossmann-fold domains"/>
    <property type="match status" value="1"/>
</dbReference>
<dbReference type="InterPro" id="IPR051606">
    <property type="entry name" value="Polyketide_Oxido-like"/>
</dbReference>
<dbReference type="PANTHER" id="PTHR43355">
    <property type="entry name" value="FLAVIN REDUCTASE (NADPH)"/>
    <property type="match status" value="1"/>
</dbReference>
<evidence type="ECO:0000313" key="4">
    <source>
        <dbReference type="Proteomes" id="UP000799770"/>
    </source>
</evidence>